<dbReference type="Gene3D" id="2.60.40.180">
    <property type="entry name" value="Transthyretin/hydroxyisourate hydrolase domain"/>
    <property type="match status" value="1"/>
</dbReference>
<dbReference type="Pfam" id="PF00576">
    <property type="entry name" value="Transthyretin"/>
    <property type="match status" value="1"/>
</dbReference>
<dbReference type="PANTHER" id="PTHR10395:SF7">
    <property type="entry name" value="5-HYDROXYISOURATE HYDROLASE"/>
    <property type="match status" value="1"/>
</dbReference>
<reference evidence="9 10" key="1">
    <citation type="journal article" date="2019" name="Int. J. Syst. Evol. Microbiol.">
        <title>The Global Catalogue of Microorganisms (GCM) 10K type strain sequencing project: providing services to taxonomists for standard genome sequencing and annotation.</title>
        <authorList>
            <consortium name="The Broad Institute Genomics Platform"/>
            <consortium name="The Broad Institute Genome Sequencing Center for Infectious Disease"/>
            <person name="Wu L."/>
            <person name="Ma J."/>
        </authorList>
    </citation>
    <scope>NUCLEOTIDE SEQUENCE [LARGE SCALE GENOMIC DNA]</scope>
    <source>
        <strain evidence="9 10">JCM 6833</strain>
    </source>
</reference>
<gene>
    <name evidence="9" type="primary">uraH_2</name>
    <name evidence="9" type="ORF">GCM10010411_07180</name>
</gene>
<keyword evidence="5 7" id="KW-0659">Purine metabolism</keyword>
<keyword evidence="10" id="KW-1185">Reference proteome</keyword>
<dbReference type="CDD" id="cd05822">
    <property type="entry name" value="TLP_HIUase"/>
    <property type="match status" value="1"/>
</dbReference>
<evidence type="ECO:0000313" key="9">
    <source>
        <dbReference type="EMBL" id="GAA2577213.1"/>
    </source>
</evidence>
<evidence type="ECO:0000256" key="3">
    <source>
        <dbReference type="ARBA" id="ARBA00009850"/>
    </source>
</evidence>
<dbReference type="PROSITE" id="PS00768">
    <property type="entry name" value="TRANSTHYRETIN_1"/>
    <property type="match status" value="1"/>
</dbReference>
<proteinExistence type="inferred from homology"/>
<dbReference type="InterPro" id="IPR023418">
    <property type="entry name" value="Thyroxine_BS"/>
</dbReference>
<dbReference type="InterPro" id="IPR014306">
    <property type="entry name" value="Hydroxyisourate_hydrolase"/>
</dbReference>
<dbReference type="NCBIfam" id="TIGR02962">
    <property type="entry name" value="hdxy_isourate"/>
    <property type="match status" value="1"/>
</dbReference>
<evidence type="ECO:0000259" key="8">
    <source>
        <dbReference type="SMART" id="SM00095"/>
    </source>
</evidence>
<comment type="subunit">
    <text evidence="4 7">Homotetramer.</text>
</comment>
<dbReference type="EC" id="3.5.2.17" evidence="7"/>
<evidence type="ECO:0000256" key="4">
    <source>
        <dbReference type="ARBA" id="ARBA00011881"/>
    </source>
</evidence>
<comment type="function">
    <text evidence="2">Catalyzes the hydrolysis of 5-hydroxyisourate (HIU) to 2-oxo-4-hydroxy-4-carboxy-5-ureidoimidazoline (OHCU).</text>
</comment>
<sequence length="109" mass="11863">MTVSTHVLDTHRGRPATGVPVRLDRHDGDTWQSLAEGVTDDDGRWTALGEAPETGTYRLRFGTGPYFTGLGVTTFYPEVCVIFAVADGGTRQHVPLLVSPYGYSTYRGS</sequence>
<keyword evidence="6 7" id="KW-0378">Hydrolase</keyword>
<evidence type="ECO:0000256" key="6">
    <source>
        <dbReference type="ARBA" id="ARBA00022801"/>
    </source>
</evidence>
<evidence type="ECO:0000256" key="2">
    <source>
        <dbReference type="ARBA" id="ARBA00002704"/>
    </source>
</evidence>
<dbReference type="InterPro" id="IPR000895">
    <property type="entry name" value="Transthyretin/HIU_hydrolase"/>
</dbReference>
<evidence type="ECO:0000256" key="5">
    <source>
        <dbReference type="ARBA" id="ARBA00022631"/>
    </source>
</evidence>
<evidence type="ECO:0000313" key="10">
    <source>
        <dbReference type="Proteomes" id="UP001501509"/>
    </source>
</evidence>
<evidence type="ECO:0000256" key="1">
    <source>
        <dbReference type="ARBA" id="ARBA00001043"/>
    </source>
</evidence>
<comment type="caution">
    <text evidence="9">The sequence shown here is derived from an EMBL/GenBank/DDBJ whole genome shotgun (WGS) entry which is preliminary data.</text>
</comment>
<dbReference type="InterPro" id="IPR023416">
    <property type="entry name" value="Transthyretin/HIU_hydrolase_d"/>
</dbReference>
<accession>A0ABN3PCF6</accession>
<feature type="domain" description="Transthyretin/hydroxyisourate hydrolase" evidence="8">
    <location>
        <begin position="1"/>
        <end position="108"/>
    </location>
</feature>
<name>A0ABN3PCF6_9ACTN</name>
<dbReference type="PRINTS" id="PR00189">
    <property type="entry name" value="TRNSTHYRETIN"/>
</dbReference>
<organism evidence="9 10">
    <name type="scientific">Actinomadura fulvescens</name>
    <dbReference type="NCBI Taxonomy" id="46160"/>
    <lineage>
        <taxon>Bacteria</taxon>
        <taxon>Bacillati</taxon>
        <taxon>Actinomycetota</taxon>
        <taxon>Actinomycetes</taxon>
        <taxon>Streptosporangiales</taxon>
        <taxon>Thermomonosporaceae</taxon>
        <taxon>Actinomadura</taxon>
    </lineage>
</organism>
<dbReference type="Proteomes" id="UP001501509">
    <property type="component" value="Unassembled WGS sequence"/>
</dbReference>
<dbReference type="SUPFAM" id="SSF49472">
    <property type="entry name" value="Transthyretin (synonym: prealbumin)"/>
    <property type="match status" value="1"/>
</dbReference>
<comment type="similarity">
    <text evidence="3 7">Belongs to the transthyretin family. 5-hydroxyisourate hydrolase subfamily.</text>
</comment>
<evidence type="ECO:0000256" key="7">
    <source>
        <dbReference type="RuleBase" id="RU361270"/>
    </source>
</evidence>
<dbReference type="GO" id="GO:0016787">
    <property type="term" value="F:hydrolase activity"/>
    <property type="evidence" value="ECO:0007669"/>
    <property type="project" value="UniProtKB-KW"/>
</dbReference>
<protein>
    <recommendedName>
        <fullName evidence="7">5-hydroxyisourate hydrolase</fullName>
        <shortName evidence="7">HIU hydrolase</shortName>
        <shortName evidence="7">HIUHase</shortName>
        <ecNumber evidence="7">3.5.2.17</ecNumber>
    </recommendedName>
</protein>
<dbReference type="PANTHER" id="PTHR10395">
    <property type="entry name" value="URICASE AND TRANSTHYRETIN-RELATED"/>
    <property type="match status" value="1"/>
</dbReference>
<dbReference type="RefSeq" id="WP_344537609.1">
    <property type="nucleotide sequence ID" value="NZ_BAAATD010000001.1"/>
</dbReference>
<dbReference type="InterPro" id="IPR036817">
    <property type="entry name" value="Transthyretin/HIU_hydrolase_sf"/>
</dbReference>
<dbReference type="EMBL" id="BAAATD010000001">
    <property type="protein sequence ID" value="GAA2577213.1"/>
    <property type="molecule type" value="Genomic_DNA"/>
</dbReference>
<dbReference type="SMART" id="SM00095">
    <property type="entry name" value="TR_THY"/>
    <property type="match status" value="1"/>
</dbReference>
<comment type="catalytic activity">
    <reaction evidence="1 7">
        <text>5-hydroxyisourate + H2O = 5-hydroxy-2-oxo-4-ureido-2,5-dihydro-1H-imidazole-5-carboxylate + H(+)</text>
        <dbReference type="Rhea" id="RHEA:23736"/>
        <dbReference type="ChEBI" id="CHEBI:15377"/>
        <dbReference type="ChEBI" id="CHEBI:15378"/>
        <dbReference type="ChEBI" id="CHEBI:18072"/>
        <dbReference type="ChEBI" id="CHEBI:58639"/>
        <dbReference type="EC" id="3.5.2.17"/>
    </reaction>
</comment>